<evidence type="ECO:0000256" key="1">
    <source>
        <dbReference type="SAM" id="MobiDB-lite"/>
    </source>
</evidence>
<protein>
    <submittedName>
        <fullName evidence="2">Uncharacterized protein</fullName>
    </submittedName>
</protein>
<sequence length="76" mass="7928">MEDHGQPARGTPAPALTAALPSGDEFENAAVSDDAEPVVTAHAQRSIHGLFSGTHRYRAGRVTTRPAPSGSPARPR</sequence>
<feature type="region of interest" description="Disordered" evidence="1">
    <location>
        <begin position="57"/>
        <end position="76"/>
    </location>
</feature>
<evidence type="ECO:0000313" key="2">
    <source>
        <dbReference type="EMBL" id="GAA3625143.1"/>
    </source>
</evidence>
<comment type="caution">
    <text evidence="2">The sequence shown here is derived from an EMBL/GenBank/DDBJ whole genome shotgun (WGS) entry which is preliminary data.</text>
</comment>
<keyword evidence="3" id="KW-1185">Reference proteome</keyword>
<gene>
    <name evidence="2" type="ORF">GCM10022223_47860</name>
</gene>
<evidence type="ECO:0000313" key="3">
    <source>
        <dbReference type="Proteomes" id="UP001501074"/>
    </source>
</evidence>
<feature type="compositionally biased region" description="Low complexity" evidence="1">
    <location>
        <begin position="65"/>
        <end position="76"/>
    </location>
</feature>
<organism evidence="2 3">
    <name type="scientific">Kineosporia mesophila</name>
    <dbReference type="NCBI Taxonomy" id="566012"/>
    <lineage>
        <taxon>Bacteria</taxon>
        <taxon>Bacillati</taxon>
        <taxon>Actinomycetota</taxon>
        <taxon>Actinomycetes</taxon>
        <taxon>Kineosporiales</taxon>
        <taxon>Kineosporiaceae</taxon>
        <taxon>Kineosporia</taxon>
    </lineage>
</organism>
<name>A0ABP7A5B3_9ACTN</name>
<proteinExistence type="predicted"/>
<dbReference type="EMBL" id="BAAAZO010000009">
    <property type="protein sequence ID" value="GAA3625143.1"/>
    <property type="molecule type" value="Genomic_DNA"/>
</dbReference>
<accession>A0ABP7A5B3</accession>
<reference evidence="3" key="1">
    <citation type="journal article" date="2019" name="Int. J. Syst. Evol. Microbiol.">
        <title>The Global Catalogue of Microorganisms (GCM) 10K type strain sequencing project: providing services to taxonomists for standard genome sequencing and annotation.</title>
        <authorList>
            <consortium name="The Broad Institute Genomics Platform"/>
            <consortium name="The Broad Institute Genome Sequencing Center for Infectious Disease"/>
            <person name="Wu L."/>
            <person name="Ma J."/>
        </authorList>
    </citation>
    <scope>NUCLEOTIDE SEQUENCE [LARGE SCALE GENOMIC DNA]</scope>
    <source>
        <strain evidence="3">JCM 16902</strain>
    </source>
</reference>
<dbReference type="Proteomes" id="UP001501074">
    <property type="component" value="Unassembled WGS sequence"/>
</dbReference>